<evidence type="ECO:0000256" key="3">
    <source>
        <dbReference type="ARBA" id="ARBA00022737"/>
    </source>
</evidence>
<accession>A0A3Q2XD84</accession>
<dbReference type="OMA" id="TLPYECC"/>
<keyword evidence="5" id="KW-1185">Reference proteome</keyword>
<dbReference type="PANTHER" id="PTHR16776">
    <property type="entry name" value="EXTRACELLULAR MATRIX PROTEIN 1"/>
    <property type="match status" value="1"/>
</dbReference>
<name>A0A3Q2XD84_HIPCM</name>
<dbReference type="GeneTree" id="ENSGT00390000006215"/>
<dbReference type="GO" id="GO:0030500">
    <property type="term" value="P:regulation of bone mineralization"/>
    <property type="evidence" value="ECO:0007669"/>
    <property type="project" value="TreeGrafter"/>
</dbReference>
<dbReference type="PANTHER" id="PTHR16776:SF3">
    <property type="entry name" value="EXTRACELLULAR MATRIX PROTEIN 1"/>
    <property type="match status" value="1"/>
</dbReference>
<sequence length="139" mass="15728">PPARPTTLNLPAICSQGQGRPRYPESFFPRSGAGHFRRRAKAINRLESWYAHCCCLDTEDRDAAVLCCTRQAWKQALGQFCIEEFGTMTAHYECCRKQGDERWTCFDSELPNPDYLATPGYIAPTMPVEPDFAFDPIAC</sequence>
<reference evidence="4" key="2">
    <citation type="submission" date="2025-09" db="UniProtKB">
        <authorList>
            <consortium name="Ensembl"/>
        </authorList>
    </citation>
    <scope>IDENTIFICATION</scope>
</reference>
<dbReference type="STRING" id="109280.ENSHCOP00000001497"/>
<protein>
    <submittedName>
        <fullName evidence="4">Extracellular matrix protein 1a</fullName>
    </submittedName>
</protein>
<dbReference type="InterPro" id="IPR008605">
    <property type="entry name" value="ECM1"/>
</dbReference>
<dbReference type="Pfam" id="PF05782">
    <property type="entry name" value="ECM1"/>
    <property type="match status" value="1"/>
</dbReference>
<dbReference type="Proteomes" id="UP000264820">
    <property type="component" value="Unplaced"/>
</dbReference>
<dbReference type="SUPFAM" id="SSF48552">
    <property type="entry name" value="Serum albumin-like"/>
    <property type="match status" value="1"/>
</dbReference>
<evidence type="ECO:0000256" key="1">
    <source>
        <dbReference type="ARBA" id="ARBA00004613"/>
    </source>
</evidence>
<evidence type="ECO:0000313" key="4">
    <source>
        <dbReference type="Ensembl" id="ENSHCOP00000001497.1"/>
    </source>
</evidence>
<dbReference type="InterPro" id="IPR020858">
    <property type="entry name" value="Serum_albumin-like"/>
</dbReference>
<dbReference type="Gene3D" id="1.10.246.10">
    <property type="match status" value="1"/>
</dbReference>
<dbReference type="Ensembl" id="ENSHCOT00000012007.1">
    <property type="protein sequence ID" value="ENSHCOP00000001497.1"/>
    <property type="gene ID" value="ENSHCOG00000002460.1"/>
</dbReference>
<dbReference type="AlphaFoldDB" id="A0A3Q2XD84"/>
<dbReference type="GO" id="GO:0005615">
    <property type="term" value="C:extracellular space"/>
    <property type="evidence" value="ECO:0007669"/>
    <property type="project" value="InterPro"/>
</dbReference>
<evidence type="ECO:0000313" key="5">
    <source>
        <dbReference type="Proteomes" id="UP000264820"/>
    </source>
</evidence>
<dbReference type="GO" id="GO:0007165">
    <property type="term" value="P:signal transduction"/>
    <property type="evidence" value="ECO:0007669"/>
    <property type="project" value="InterPro"/>
</dbReference>
<organism evidence="4 5">
    <name type="scientific">Hippocampus comes</name>
    <name type="common">Tiger tail seahorse</name>
    <dbReference type="NCBI Taxonomy" id="109280"/>
    <lineage>
        <taxon>Eukaryota</taxon>
        <taxon>Metazoa</taxon>
        <taxon>Chordata</taxon>
        <taxon>Craniata</taxon>
        <taxon>Vertebrata</taxon>
        <taxon>Euteleostomi</taxon>
        <taxon>Actinopterygii</taxon>
        <taxon>Neopterygii</taxon>
        <taxon>Teleostei</taxon>
        <taxon>Neoteleostei</taxon>
        <taxon>Acanthomorphata</taxon>
        <taxon>Syngnathiaria</taxon>
        <taxon>Syngnathiformes</taxon>
        <taxon>Syngnathoidei</taxon>
        <taxon>Syngnathidae</taxon>
        <taxon>Hippocampus</taxon>
    </lineage>
</organism>
<proteinExistence type="predicted"/>
<evidence type="ECO:0000256" key="2">
    <source>
        <dbReference type="ARBA" id="ARBA00022525"/>
    </source>
</evidence>
<reference evidence="4" key="1">
    <citation type="submission" date="2025-08" db="UniProtKB">
        <authorList>
            <consortium name="Ensembl"/>
        </authorList>
    </citation>
    <scope>IDENTIFICATION</scope>
</reference>
<keyword evidence="2" id="KW-0964">Secreted</keyword>
<comment type="subcellular location">
    <subcellularLocation>
        <location evidence="1">Secreted</location>
    </subcellularLocation>
</comment>
<keyword evidence="3" id="KW-0677">Repeat</keyword>